<evidence type="ECO:0008006" key="4">
    <source>
        <dbReference type="Google" id="ProtNLM"/>
    </source>
</evidence>
<keyword evidence="3" id="KW-1185">Reference proteome</keyword>
<dbReference type="EMBL" id="BPLR01014761">
    <property type="protein sequence ID" value="GIY71168.1"/>
    <property type="molecule type" value="Genomic_DNA"/>
</dbReference>
<keyword evidence="1" id="KW-0472">Membrane</keyword>
<keyword evidence="1" id="KW-1133">Transmembrane helix</keyword>
<comment type="caution">
    <text evidence="2">The sequence shown here is derived from an EMBL/GenBank/DDBJ whole genome shotgun (WGS) entry which is preliminary data.</text>
</comment>
<keyword evidence="1" id="KW-0812">Transmembrane</keyword>
<evidence type="ECO:0000313" key="3">
    <source>
        <dbReference type="Proteomes" id="UP001054945"/>
    </source>
</evidence>
<reference evidence="2 3" key="1">
    <citation type="submission" date="2021-06" db="EMBL/GenBank/DDBJ databases">
        <title>Caerostris extrusa draft genome.</title>
        <authorList>
            <person name="Kono N."/>
            <person name="Arakawa K."/>
        </authorList>
    </citation>
    <scope>NUCLEOTIDE SEQUENCE [LARGE SCALE GENOMIC DNA]</scope>
</reference>
<protein>
    <recommendedName>
        <fullName evidence="4">D-isomer specific 2-hydroxyacid dehydrogenase catalytic domain-containing protein</fullName>
    </recommendedName>
</protein>
<organism evidence="2 3">
    <name type="scientific">Caerostris extrusa</name>
    <name type="common">Bark spider</name>
    <name type="synonym">Caerostris bankana</name>
    <dbReference type="NCBI Taxonomy" id="172846"/>
    <lineage>
        <taxon>Eukaryota</taxon>
        <taxon>Metazoa</taxon>
        <taxon>Ecdysozoa</taxon>
        <taxon>Arthropoda</taxon>
        <taxon>Chelicerata</taxon>
        <taxon>Arachnida</taxon>
        <taxon>Araneae</taxon>
        <taxon>Araneomorphae</taxon>
        <taxon>Entelegynae</taxon>
        <taxon>Araneoidea</taxon>
        <taxon>Araneidae</taxon>
        <taxon>Caerostris</taxon>
    </lineage>
</organism>
<dbReference type="AlphaFoldDB" id="A0AAV4VM31"/>
<evidence type="ECO:0000256" key="1">
    <source>
        <dbReference type="SAM" id="Phobius"/>
    </source>
</evidence>
<gene>
    <name evidence="2" type="ORF">CEXT_791161</name>
</gene>
<evidence type="ECO:0000313" key="2">
    <source>
        <dbReference type="EMBL" id="GIY71168.1"/>
    </source>
</evidence>
<accession>A0AAV4VM31</accession>
<sequence length="94" mass="11056">MSRPKVFVTRPSVPKEGIDLLRKTCDVEVYDEEKTNSKRSVTERALLEKMLCFKYCSEAILLMCPLILYAEFTVFYPCWTLWEGNCLILQLRIK</sequence>
<feature type="transmembrane region" description="Helical" evidence="1">
    <location>
        <begin position="59"/>
        <end position="82"/>
    </location>
</feature>
<dbReference type="Proteomes" id="UP001054945">
    <property type="component" value="Unassembled WGS sequence"/>
</dbReference>
<feature type="non-terminal residue" evidence="2">
    <location>
        <position position="94"/>
    </location>
</feature>
<proteinExistence type="predicted"/>
<name>A0AAV4VM31_CAEEX</name>